<name>A0ABS7XLU8_9FLAO</name>
<keyword evidence="1" id="KW-0472">Membrane</keyword>
<feature type="transmembrane region" description="Helical" evidence="1">
    <location>
        <begin position="20"/>
        <end position="37"/>
    </location>
</feature>
<dbReference type="RefSeq" id="WP_224523646.1">
    <property type="nucleotide sequence ID" value="NZ_JAIUJR010000001.1"/>
</dbReference>
<dbReference type="InterPro" id="IPR006976">
    <property type="entry name" value="VanZ-like"/>
</dbReference>
<evidence type="ECO:0000259" key="2">
    <source>
        <dbReference type="Pfam" id="PF04892"/>
    </source>
</evidence>
<evidence type="ECO:0000256" key="1">
    <source>
        <dbReference type="SAM" id="Phobius"/>
    </source>
</evidence>
<dbReference type="PANTHER" id="PTHR28008:SF1">
    <property type="entry name" value="DOMAIN PROTEIN, PUTATIVE (AFU_ORTHOLOGUE AFUA_3G10980)-RELATED"/>
    <property type="match status" value="1"/>
</dbReference>
<accession>A0ABS7XLU8</accession>
<feature type="transmembrane region" description="Helical" evidence="1">
    <location>
        <begin position="80"/>
        <end position="98"/>
    </location>
</feature>
<comment type="caution">
    <text evidence="3">The sequence shown here is derived from an EMBL/GenBank/DDBJ whole genome shotgun (WGS) entry which is preliminary data.</text>
</comment>
<organism evidence="3 4">
    <name type="scientific">Winogradskyella alexanderae</name>
    <dbReference type="NCBI Taxonomy" id="2877123"/>
    <lineage>
        <taxon>Bacteria</taxon>
        <taxon>Pseudomonadati</taxon>
        <taxon>Bacteroidota</taxon>
        <taxon>Flavobacteriia</taxon>
        <taxon>Flavobacteriales</taxon>
        <taxon>Flavobacteriaceae</taxon>
        <taxon>Winogradskyella</taxon>
    </lineage>
</organism>
<dbReference type="Pfam" id="PF04892">
    <property type="entry name" value="VanZ"/>
    <property type="match status" value="1"/>
</dbReference>
<keyword evidence="1" id="KW-1133">Transmembrane helix</keyword>
<evidence type="ECO:0000313" key="4">
    <source>
        <dbReference type="Proteomes" id="UP001198901"/>
    </source>
</evidence>
<keyword evidence="1" id="KW-0812">Transmembrane</keyword>
<dbReference type="PANTHER" id="PTHR28008">
    <property type="entry name" value="DOMAIN PROTEIN, PUTATIVE (AFU_ORTHOLOGUE AFUA_3G10980)-RELATED"/>
    <property type="match status" value="1"/>
</dbReference>
<dbReference type="Proteomes" id="UP001198901">
    <property type="component" value="Unassembled WGS sequence"/>
</dbReference>
<proteinExistence type="predicted"/>
<reference evidence="4" key="1">
    <citation type="submission" date="2023-07" db="EMBL/GenBank/DDBJ databases">
        <authorList>
            <person name="Yue Y."/>
        </authorList>
    </citation>
    <scope>NUCLEOTIDE SEQUENCE [LARGE SCALE GENOMIC DNA]</scope>
    <source>
        <strain evidence="4">D23</strain>
    </source>
</reference>
<feature type="domain" description="VanZ-like" evidence="2">
    <location>
        <begin position="22"/>
        <end position="94"/>
    </location>
</feature>
<evidence type="ECO:0000313" key="3">
    <source>
        <dbReference type="EMBL" id="MCA0130970.1"/>
    </source>
</evidence>
<dbReference type="NCBIfam" id="NF037970">
    <property type="entry name" value="vanZ_1"/>
    <property type="match status" value="1"/>
</dbReference>
<feature type="transmembrane region" description="Helical" evidence="1">
    <location>
        <begin position="49"/>
        <end position="68"/>
    </location>
</feature>
<protein>
    <submittedName>
        <fullName evidence="3">VanZ family protein</fullName>
    </submittedName>
</protein>
<sequence length="102" mass="11430">MLSLINIDHIPDLGSSMDDKIYHVVAYFILVSLWITYYKPLNNQRIISIVVLASVSLGALLEVLQFLLNPNRTFDVLDMLANALGVLLGTLIAVRYSLLKLK</sequence>
<gene>
    <name evidence="3" type="ORF">LBU54_00110</name>
</gene>
<keyword evidence="4" id="KW-1185">Reference proteome</keyword>
<dbReference type="EMBL" id="JAIUJR010000001">
    <property type="protein sequence ID" value="MCA0130970.1"/>
    <property type="molecule type" value="Genomic_DNA"/>
</dbReference>